<accession>A0A2P5SZC6</accession>
<gene>
    <name evidence="1" type="ORF">CRV12_03110</name>
</gene>
<protein>
    <submittedName>
        <fullName evidence="1">DUF4089 domain-containing protein</fullName>
    </submittedName>
</protein>
<sequence>MNNNINWKNYIIQMEYLMNLNLDESIRSELIKQMKYIEYIASPLMSFPLEDRLSIAGVYKA</sequence>
<dbReference type="NCBIfam" id="NF033624">
    <property type="entry name" value="HpxX"/>
    <property type="match status" value="1"/>
</dbReference>
<name>A0A2P5SZC6_9GAMM</name>
<dbReference type="OrthoDB" id="6907228at2"/>
<organism evidence="1 2">
    <name type="scientific">Candidatus Pantoea edessiphila</name>
    <dbReference type="NCBI Taxonomy" id="2044610"/>
    <lineage>
        <taxon>Bacteria</taxon>
        <taxon>Pseudomonadati</taxon>
        <taxon>Pseudomonadota</taxon>
        <taxon>Gammaproteobacteria</taxon>
        <taxon>Enterobacterales</taxon>
        <taxon>Erwiniaceae</taxon>
        <taxon>Pantoea</taxon>
    </lineage>
</organism>
<dbReference type="EMBL" id="PDKT01000005">
    <property type="protein sequence ID" value="PPI87685.1"/>
    <property type="molecule type" value="Genomic_DNA"/>
</dbReference>
<dbReference type="Proteomes" id="UP000296153">
    <property type="component" value="Unassembled WGS sequence"/>
</dbReference>
<proteinExistence type="predicted"/>
<comment type="caution">
    <text evidence="1">The sequence shown here is derived from an EMBL/GenBank/DDBJ whole genome shotgun (WGS) entry which is preliminary data.</text>
</comment>
<evidence type="ECO:0000313" key="1">
    <source>
        <dbReference type="EMBL" id="PPI87685.1"/>
    </source>
</evidence>
<dbReference type="RefSeq" id="WP_136131208.1">
    <property type="nucleotide sequence ID" value="NZ_PDKT01000005.1"/>
</dbReference>
<reference evidence="1 2" key="1">
    <citation type="journal article" date="2018" name="Genome Biol. Evol.">
        <title>Cladogenesis and Genomic Streamlining in Extracellular Endosymbionts of Tropical Stink Bugs.</title>
        <authorList>
            <person name="Otero-Bravo A."/>
            <person name="Goffredi S."/>
            <person name="Sabree Z.L."/>
        </authorList>
    </citation>
    <scope>NUCLEOTIDE SEQUENCE [LARGE SCALE GENOMIC DNA]</scope>
    <source>
        <strain evidence="1 2">SoEE</strain>
    </source>
</reference>
<dbReference type="InterPro" id="IPR025148">
    <property type="entry name" value="AtzG-like"/>
</dbReference>
<dbReference type="AlphaFoldDB" id="A0A2P5SZC6"/>
<dbReference type="Pfam" id="PF13318">
    <property type="entry name" value="AtzG-like"/>
    <property type="match status" value="1"/>
</dbReference>
<evidence type="ECO:0000313" key="2">
    <source>
        <dbReference type="Proteomes" id="UP000296153"/>
    </source>
</evidence>